<comment type="subcellular location">
    <subcellularLocation>
        <location evidence="1">Membrane</location>
        <topology evidence="1">Single-pass type I membrane protein</topology>
    </subcellularLocation>
</comment>
<evidence type="ECO:0000256" key="5">
    <source>
        <dbReference type="ARBA" id="ARBA00022989"/>
    </source>
</evidence>
<comment type="caution">
    <text evidence="13">The sequence shown here is derived from an EMBL/GenBank/DDBJ whole genome shotgun (WGS) entry which is preliminary data.</text>
</comment>
<dbReference type="AlphaFoldDB" id="A0ABD1BHS4"/>
<reference evidence="13 14" key="1">
    <citation type="submission" date="2024-04" db="EMBL/GenBank/DDBJ databases">
        <title>Genome assembly C_amara_ONT_v2.</title>
        <authorList>
            <person name="Yant L."/>
            <person name="Moore C."/>
            <person name="Slenker M."/>
        </authorList>
    </citation>
    <scope>NUCLEOTIDE SEQUENCE [LARGE SCALE GENOMIC DNA]</scope>
    <source>
        <tissue evidence="13">Leaf</tissue>
    </source>
</reference>
<comment type="catalytic activity">
    <reaction evidence="8">
        <text>L-threonyl-[protein] + ATP = O-phospho-L-threonyl-[protein] + ADP + H(+)</text>
        <dbReference type="Rhea" id="RHEA:46608"/>
        <dbReference type="Rhea" id="RHEA-COMP:11060"/>
        <dbReference type="Rhea" id="RHEA-COMP:11605"/>
        <dbReference type="ChEBI" id="CHEBI:15378"/>
        <dbReference type="ChEBI" id="CHEBI:30013"/>
        <dbReference type="ChEBI" id="CHEBI:30616"/>
        <dbReference type="ChEBI" id="CHEBI:61977"/>
        <dbReference type="ChEBI" id="CHEBI:456216"/>
        <dbReference type="EC" id="2.7.11.1"/>
    </reaction>
</comment>
<sequence length="244" mass="27694">MYYLPTSCLVFFFLFSLFHPLPCASSKREHRRCEAQFQCGNITAGFPFWGEKRYIRCGHPLLELQCFDSITSLIISDIFYNVLHIDQTSNTLRLARTDVLGSVCSNATLPPQIFDLLPAYKSVTLYSCLSDHKNLQEPYLSSNPCPNAESESPVYPESCHNLTVNVPEEKDLNLINLESVLGEGFEVKVKIDEKACQECLSTHKLCGFNVSSPLEVKCGPLQQPTSKFLILQYHFLSIFFNILY</sequence>
<feature type="domain" description="Wall-associated receptor kinase C-terminal" evidence="12">
    <location>
        <begin position="128"/>
        <end position="212"/>
    </location>
</feature>
<dbReference type="EMBL" id="JBANAX010000351">
    <property type="protein sequence ID" value="KAL1213121.1"/>
    <property type="molecule type" value="Genomic_DNA"/>
</dbReference>
<gene>
    <name evidence="13" type="ORF">V5N11_022513</name>
</gene>
<dbReference type="Proteomes" id="UP001558713">
    <property type="component" value="Unassembled WGS sequence"/>
</dbReference>
<feature type="chain" id="PRO_5044836313" description="non-specific serine/threonine protein kinase" evidence="10">
    <location>
        <begin position="27"/>
        <end position="244"/>
    </location>
</feature>
<keyword evidence="7" id="KW-0325">Glycoprotein</keyword>
<dbReference type="InterPro" id="IPR032872">
    <property type="entry name" value="WAK_assoc_C"/>
</dbReference>
<evidence type="ECO:0000256" key="2">
    <source>
        <dbReference type="ARBA" id="ARBA00012513"/>
    </source>
</evidence>
<comment type="catalytic activity">
    <reaction evidence="9">
        <text>L-seryl-[protein] + ATP = O-phospho-L-seryl-[protein] + ADP + H(+)</text>
        <dbReference type="Rhea" id="RHEA:17989"/>
        <dbReference type="Rhea" id="RHEA-COMP:9863"/>
        <dbReference type="Rhea" id="RHEA-COMP:11604"/>
        <dbReference type="ChEBI" id="CHEBI:15378"/>
        <dbReference type="ChEBI" id="CHEBI:29999"/>
        <dbReference type="ChEBI" id="CHEBI:30616"/>
        <dbReference type="ChEBI" id="CHEBI:83421"/>
        <dbReference type="ChEBI" id="CHEBI:456216"/>
        <dbReference type="EC" id="2.7.11.1"/>
    </reaction>
</comment>
<dbReference type="Pfam" id="PF13947">
    <property type="entry name" value="GUB_WAK_bind"/>
    <property type="match status" value="1"/>
</dbReference>
<dbReference type="EC" id="2.7.11.1" evidence="2"/>
<proteinExistence type="predicted"/>
<evidence type="ECO:0000256" key="4">
    <source>
        <dbReference type="ARBA" id="ARBA00022729"/>
    </source>
</evidence>
<evidence type="ECO:0000313" key="13">
    <source>
        <dbReference type="EMBL" id="KAL1213121.1"/>
    </source>
</evidence>
<dbReference type="InterPro" id="IPR025287">
    <property type="entry name" value="WAK_GUB"/>
</dbReference>
<evidence type="ECO:0000256" key="8">
    <source>
        <dbReference type="ARBA" id="ARBA00047899"/>
    </source>
</evidence>
<evidence type="ECO:0000313" key="14">
    <source>
        <dbReference type="Proteomes" id="UP001558713"/>
    </source>
</evidence>
<dbReference type="PANTHER" id="PTHR33138">
    <property type="entry name" value="OS01G0690200 PROTEIN"/>
    <property type="match status" value="1"/>
</dbReference>
<evidence type="ECO:0000256" key="6">
    <source>
        <dbReference type="ARBA" id="ARBA00023136"/>
    </source>
</evidence>
<keyword evidence="3" id="KW-0812">Transmembrane</keyword>
<dbReference type="Pfam" id="PF14380">
    <property type="entry name" value="WAK_assoc"/>
    <property type="match status" value="1"/>
</dbReference>
<evidence type="ECO:0000256" key="3">
    <source>
        <dbReference type="ARBA" id="ARBA00022692"/>
    </source>
</evidence>
<evidence type="ECO:0000256" key="1">
    <source>
        <dbReference type="ARBA" id="ARBA00004479"/>
    </source>
</evidence>
<evidence type="ECO:0000259" key="12">
    <source>
        <dbReference type="Pfam" id="PF14380"/>
    </source>
</evidence>
<name>A0ABD1BHS4_CARAN</name>
<keyword evidence="5" id="KW-1133">Transmembrane helix</keyword>
<evidence type="ECO:0000259" key="11">
    <source>
        <dbReference type="Pfam" id="PF13947"/>
    </source>
</evidence>
<feature type="signal peptide" evidence="10">
    <location>
        <begin position="1"/>
        <end position="26"/>
    </location>
</feature>
<accession>A0ABD1BHS4</accession>
<feature type="domain" description="Wall-associated receptor kinase galacturonan-binding" evidence="11">
    <location>
        <begin position="33"/>
        <end position="96"/>
    </location>
</feature>
<dbReference type="PANTHER" id="PTHR33138:SF11">
    <property type="entry name" value="KINASE-LIKE PROTEIN"/>
    <property type="match status" value="1"/>
</dbReference>
<keyword evidence="14" id="KW-1185">Reference proteome</keyword>
<protein>
    <recommendedName>
        <fullName evidence="2">non-specific serine/threonine protein kinase</fullName>
        <ecNumber evidence="2">2.7.11.1</ecNumber>
    </recommendedName>
</protein>
<keyword evidence="6" id="KW-0472">Membrane</keyword>
<dbReference type="GO" id="GO:0004674">
    <property type="term" value="F:protein serine/threonine kinase activity"/>
    <property type="evidence" value="ECO:0007669"/>
    <property type="project" value="UniProtKB-KW"/>
</dbReference>
<evidence type="ECO:0000256" key="10">
    <source>
        <dbReference type="SAM" id="SignalP"/>
    </source>
</evidence>
<dbReference type="GO" id="GO:0016020">
    <property type="term" value="C:membrane"/>
    <property type="evidence" value="ECO:0007669"/>
    <property type="project" value="UniProtKB-SubCell"/>
</dbReference>
<keyword evidence="4 10" id="KW-0732">Signal</keyword>
<organism evidence="13 14">
    <name type="scientific">Cardamine amara subsp. amara</name>
    <dbReference type="NCBI Taxonomy" id="228776"/>
    <lineage>
        <taxon>Eukaryota</taxon>
        <taxon>Viridiplantae</taxon>
        <taxon>Streptophyta</taxon>
        <taxon>Embryophyta</taxon>
        <taxon>Tracheophyta</taxon>
        <taxon>Spermatophyta</taxon>
        <taxon>Magnoliopsida</taxon>
        <taxon>eudicotyledons</taxon>
        <taxon>Gunneridae</taxon>
        <taxon>Pentapetalae</taxon>
        <taxon>rosids</taxon>
        <taxon>malvids</taxon>
        <taxon>Brassicales</taxon>
        <taxon>Brassicaceae</taxon>
        <taxon>Cardamineae</taxon>
        <taxon>Cardamine</taxon>
    </lineage>
</organism>
<evidence type="ECO:0000256" key="9">
    <source>
        <dbReference type="ARBA" id="ARBA00048679"/>
    </source>
</evidence>
<evidence type="ECO:0000256" key="7">
    <source>
        <dbReference type="ARBA" id="ARBA00023180"/>
    </source>
</evidence>